<dbReference type="Gene3D" id="3.30.70.420">
    <property type="entry name" value="Hydroxymethylglutaryl-CoA reductase, class I/II, NAD/NADP-binding domain"/>
    <property type="match status" value="1"/>
</dbReference>
<dbReference type="InterPro" id="IPR023076">
    <property type="entry name" value="HMG_CoA_Rdtase_CS"/>
</dbReference>
<dbReference type="PROSITE" id="PS00066">
    <property type="entry name" value="HMG_COA_REDUCTASE_1"/>
    <property type="match status" value="1"/>
</dbReference>
<dbReference type="EC" id="1.1.1.34" evidence="2"/>
<dbReference type="InterPro" id="IPR002202">
    <property type="entry name" value="HMG_CoA_Rdtase"/>
</dbReference>
<dbReference type="GO" id="GO:0005778">
    <property type="term" value="C:peroxisomal membrane"/>
    <property type="evidence" value="ECO:0007669"/>
    <property type="project" value="TreeGrafter"/>
</dbReference>
<keyword evidence="3" id="KW-0521">NADP</keyword>
<dbReference type="PRINTS" id="PR00071">
    <property type="entry name" value="HMGCOARDTASE"/>
</dbReference>
<dbReference type="PANTHER" id="PTHR10572">
    <property type="entry name" value="3-HYDROXY-3-METHYLGLUTARYL-COENZYME A REDUCTASE"/>
    <property type="match status" value="1"/>
</dbReference>
<evidence type="ECO:0000313" key="6">
    <source>
        <dbReference type="Proteomes" id="UP000740883"/>
    </source>
</evidence>
<dbReference type="GO" id="GO:0005789">
    <property type="term" value="C:endoplasmic reticulum membrane"/>
    <property type="evidence" value="ECO:0007669"/>
    <property type="project" value="TreeGrafter"/>
</dbReference>
<dbReference type="InterPro" id="IPR004554">
    <property type="entry name" value="HMG_CoA_Rdtase_eu_arc"/>
</dbReference>
<dbReference type="Pfam" id="PF00368">
    <property type="entry name" value="HMG-CoA_red"/>
    <property type="match status" value="1"/>
</dbReference>
<organism evidence="5 6">
    <name type="scientific">Nosema granulosis</name>
    <dbReference type="NCBI Taxonomy" id="83296"/>
    <lineage>
        <taxon>Eukaryota</taxon>
        <taxon>Fungi</taxon>
        <taxon>Fungi incertae sedis</taxon>
        <taxon>Microsporidia</taxon>
        <taxon>Nosematidae</taxon>
        <taxon>Nosema</taxon>
    </lineage>
</organism>
<dbReference type="GO" id="GO:0008299">
    <property type="term" value="P:isoprenoid biosynthetic process"/>
    <property type="evidence" value="ECO:0007669"/>
    <property type="project" value="InterPro"/>
</dbReference>
<dbReference type="InterPro" id="IPR009029">
    <property type="entry name" value="HMG_CoA_Rdtase_sub-bd_dom_sf"/>
</dbReference>
<dbReference type="SUPFAM" id="SSF56542">
    <property type="entry name" value="Substrate-binding domain of HMG-CoA reductase"/>
    <property type="match status" value="1"/>
</dbReference>
<reference evidence="5 6" key="1">
    <citation type="journal article" date="2020" name="Genome Biol. Evol.">
        <title>Comparative genomics of strictly vertically transmitted, feminizing microsporidia endosymbionts of amphipod crustaceans.</title>
        <authorList>
            <person name="Cormier A."/>
            <person name="Chebbi M.A."/>
            <person name="Giraud I."/>
            <person name="Wattier R."/>
            <person name="Teixeira M."/>
            <person name="Gilbert C."/>
            <person name="Rigaud T."/>
            <person name="Cordaux R."/>
        </authorList>
    </citation>
    <scope>NUCLEOTIDE SEQUENCE [LARGE SCALE GENOMIC DNA]</scope>
    <source>
        <strain evidence="5 6">Ou3-Ou53</strain>
    </source>
</reference>
<keyword evidence="6" id="KW-1185">Reference proteome</keyword>
<dbReference type="PROSITE" id="PS00318">
    <property type="entry name" value="HMG_COA_REDUCTASE_2"/>
    <property type="match status" value="1"/>
</dbReference>
<dbReference type="Proteomes" id="UP000740883">
    <property type="component" value="Unassembled WGS sequence"/>
</dbReference>
<evidence type="ECO:0000313" key="5">
    <source>
        <dbReference type="EMBL" id="KAF9762447.1"/>
    </source>
</evidence>
<dbReference type="GO" id="GO:0004420">
    <property type="term" value="F:hydroxymethylglutaryl-CoA reductase (NADPH) activity"/>
    <property type="evidence" value="ECO:0007669"/>
    <property type="project" value="UniProtKB-EC"/>
</dbReference>
<dbReference type="InterPro" id="IPR009023">
    <property type="entry name" value="HMG_CoA_Rdtase_NAD(P)-bd_sf"/>
</dbReference>
<evidence type="ECO:0000256" key="3">
    <source>
        <dbReference type="ARBA" id="ARBA00022857"/>
    </source>
</evidence>
<dbReference type="SUPFAM" id="SSF55035">
    <property type="entry name" value="NAD-binding domain of HMG-CoA reductase"/>
    <property type="match status" value="1"/>
</dbReference>
<accession>A0A9P6GXX9</accession>
<dbReference type="OrthoDB" id="310654at2759"/>
<dbReference type="CDD" id="cd00643">
    <property type="entry name" value="HMG-CoA_reductase_classI"/>
    <property type="match status" value="1"/>
</dbReference>
<evidence type="ECO:0000256" key="2">
    <source>
        <dbReference type="ARBA" id="ARBA00012999"/>
    </source>
</evidence>
<evidence type="ECO:0000256" key="4">
    <source>
        <dbReference type="ARBA" id="ARBA00023002"/>
    </source>
</evidence>
<keyword evidence="4" id="KW-0560">Oxidoreductase</keyword>
<dbReference type="PANTHER" id="PTHR10572:SF24">
    <property type="entry name" value="3-HYDROXY-3-METHYLGLUTARYL-COENZYME A REDUCTASE"/>
    <property type="match status" value="1"/>
</dbReference>
<dbReference type="EMBL" id="SBJO01000167">
    <property type="protein sequence ID" value="KAF9762447.1"/>
    <property type="molecule type" value="Genomic_DNA"/>
</dbReference>
<dbReference type="Gene3D" id="3.90.770.10">
    <property type="entry name" value="3-hydroxy-3-methylglutaryl-coenzyme A Reductase, Chain A, domain 2"/>
    <property type="match status" value="1"/>
</dbReference>
<comment type="similarity">
    <text evidence="1">Belongs to the HMG-CoA reductase family.</text>
</comment>
<comment type="caution">
    <text evidence="5">The sequence shown here is derived from an EMBL/GenBank/DDBJ whole genome shotgun (WGS) entry which is preliminary data.</text>
</comment>
<dbReference type="GO" id="GO:0016126">
    <property type="term" value="P:sterol biosynthetic process"/>
    <property type="evidence" value="ECO:0007669"/>
    <property type="project" value="TreeGrafter"/>
</dbReference>
<dbReference type="InterPro" id="IPR023074">
    <property type="entry name" value="HMG_CoA_Rdtase_cat_sf"/>
</dbReference>
<proteinExistence type="inferred from homology"/>
<dbReference type="AlphaFoldDB" id="A0A9P6GXX9"/>
<gene>
    <name evidence="5" type="primary">HMG</name>
    <name evidence="5" type="ORF">NGRA_1998</name>
</gene>
<dbReference type="PROSITE" id="PS50065">
    <property type="entry name" value="HMG_COA_REDUCTASE_4"/>
    <property type="match status" value="1"/>
</dbReference>
<name>A0A9P6GXX9_9MICR</name>
<dbReference type="GO" id="GO:0015936">
    <property type="term" value="P:coenzyme A metabolic process"/>
    <property type="evidence" value="ECO:0007669"/>
    <property type="project" value="InterPro"/>
</dbReference>
<protein>
    <recommendedName>
        <fullName evidence="2">hydroxymethylglutaryl-CoA reductase (NADPH)</fullName>
        <ecNumber evidence="2">1.1.1.34</ecNumber>
    </recommendedName>
</protein>
<sequence length="394" mass="43728">MKDKNILDLTIKQKSEELLQTIRDDTDVNIEGLVTDDDYSEIVGRNCENIVGYKKIPMGVSNRSVIINRRKFFVPICTTEGALVASMCRGIKLINTSGGVNGYVENLGITRGFSMEFDDFDEAITFYRWLKYQENINELKRVGEMNSRYCKIKSITSKNVFGSMVFVKVTAFTGDAMGMNMITKACDQIAKRICEIFFNARLVCISANTCTDKKWSVENYCNGRGRRVFLNLKIKESDLKAVMKVSIDELLLVYHSKIVIGSSLVLGGFNCQAANYVAATFLAFGQDLGHIIESSNCIITMNRVDDCLSVCLNMPSLVVGTVGGGTHLEPAKSMLKQFNYVDDHIIADEEDNSTSSNYLALLIASAVLAGEISCLASIAENSLLDAHLRLNRKH</sequence>
<evidence type="ECO:0000256" key="1">
    <source>
        <dbReference type="ARBA" id="ARBA00007661"/>
    </source>
</evidence>